<dbReference type="EMBL" id="VMHE01000001">
    <property type="protein sequence ID" value="TSJ67607.1"/>
    <property type="molecule type" value="Genomic_DNA"/>
</dbReference>
<accession>A0A556PTA4</accession>
<name>A0A556PTA4_9BACI</name>
<evidence type="ECO:0000313" key="2">
    <source>
        <dbReference type="Proteomes" id="UP000316425"/>
    </source>
</evidence>
<comment type="caution">
    <text evidence="1">The sequence shown here is derived from an EMBL/GenBank/DDBJ whole genome shotgun (WGS) entry which is preliminary data.</text>
</comment>
<dbReference type="SUPFAM" id="SSF140663">
    <property type="entry name" value="TTHA0068-like"/>
    <property type="match status" value="1"/>
</dbReference>
<dbReference type="Pfam" id="PF03745">
    <property type="entry name" value="DUF309"/>
    <property type="match status" value="1"/>
</dbReference>
<evidence type="ECO:0000313" key="1">
    <source>
        <dbReference type="EMBL" id="TSJ67607.1"/>
    </source>
</evidence>
<keyword evidence="2" id="KW-1185">Reference proteome</keyword>
<dbReference type="Gene3D" id="1.10.3450.10">
    <property type="entry name" value="TTHA0068-like"/>
    <property type="match status" value="1"/>
</dbReference>
<dbReference type="InterPro" id="IPR005500">
    <property type="entry name" value="DUF309"/>
</dbReference>
<protein>
    <submittedName>
        <fullName evidence="1">DUF309 domain-containing protein</fullName>
    </submittedName>
</protein>
<gene>
    <name evidence="1" type="ORF">FPQ13_00625</name>
</gene>
<proteinExistence type="predicted"/>
<dbReference type="Proteomes" id="UP000316425">
    <property type="component" value="Unassembled WGS sequence"/>
</dbReference>
<dbReference type="PANTHER" id="PTHR34796">
    <property type="entry name" value="EXPRESSED PROTEIN"/>
    <property type="match status" value="1"/>
</dbReference>
<dbReference type="RefSeq" id="WP_144087366.1">
    <property type="nucleotide sequence ID" value="NZ_VMHE01000001.1"/>
</dbReference>
<dbReference type="AlphaFoldDB" id="A0A556PTA4"/>
<dbReference type="InterPro" id="IPR023203">
    <property type="entry name" value="TTHA0068_sf"/>
</dbReference>
<sequence length="158" mass="19121">MYPKQYLEYLYEFHYTRDYFECHEVLEDFWKNETEMKRNSVWTGLIQLAVGLYHYRRGNIVGAKKLIDSCYEKLWKHQGDLIQLGLSNQRLIDLISTIQYQIQNNVPYKSVDLPIVNKKLQDRLCRLAIQKDNQAEYAYQVSDERIVHRHLKEFRDDI</sequence>
<dbReference type="PANTHER" id="PTHR34796:SF1">
    <property type="entry name" value="EXPRESSED PROTEIN"/>
    <property type="match status" value="1"/>
</dbReference>
<dbReference type="OrthoDB" id="165483at2"/>
<reference evidence="1 2" key="1">
    <citation type="submission" date="2019-07" db="EMBL/GenBank/DDBJ databases">
        <title>Allobacillus sp. nov. SKP isolated from shrimp paste of Euphausiacea.</title>
        <authorList>
            <person name="Kanchanasin P."/>
            <person name="Tanasupawat S."/>
            <person name="Shi W."/>
            <person name="Wu L."/>
            <person name="Ma J."/>
        </authorList>
    </citation>
    <scope>NUCLEOTIDE SEQUENCE [LARGE SCALE GENOMIC DNA]</scope>
    <source>
        <strain evidence="1 2">SKP4-8</strain>
    </source>
</reference>
<organism evidence="1 2">
    <name type="scientific">Allobacillus salarius</name>
    <dbReference type="NCBI Taxonomy" id="1955272"/>
    <lineage>
        <taxon>Bacteria</taxon>
        <taxon>Bacillati</taxon>
        <taxon>Bacillota</taxon>
        <taxon>Bacilli</taxon>
        <taxon>Bacillales</taxon>
        <taxon>Bacillaceae</taxon>
        <taxon>Allobacillus</taxon>
    </lineage>
</organism>